<accession>A0ABQ0JWZ3</accession>
<reference evidence="3" key="1">
    <citation type="journal article" date="2015" name="Genome Announc.">
        <title>Draft Genome Sequence of an Anaerobic Ammonium-Oxidizing Bacterium, "Candidatus Brocadia sinica".</title>
        <authorList>
            <person name="Oshiki M."/>
            <person name="Shinyako-Hata K."/>
            <person name="Satoh H."/>
            <person name="Okabe S."/>
        </authorList>
    </citation>
    <scope>NUCLEOTIDE SEQUENCE [LARGE SCALE GENOMIC DNA]</scope>
    <source>
        <strain evidence="3">JPN1</strain>
    </source>
</reference>
<keyword evidence="3" id="KW-1185">Reference proteome</keyword>
<organism evidence="2 3">
    <name type="scientific">Candidatus Brocadia sinica JPN1</name>
    <dbReference type="NCBI Taxonomy" id="1197129"/>
    <lineage>
        <taxon>Bacteria</taxon>
        <taxon>Pseudomonadati</taxon>
        <taxon>Planctomycetota</taxon>
        <taxon>Candidatus Brocadiia</taxon>
        <taxon>Candidatus Brocadiales</taxon>
        <taxon>Candidatus Brocadiaceae</taxon>
        <taxon>Candidatus Brocadia</taxon>
    </lineage>
</organism>
<gene>
    <name evidence="2" type="ORF">BROSI_A1792</name>
</gene>
<sequence length="301" mass="34447">MSKIICLLPGGYVDKDEVVHREVELMPLSGREEEFLAENQGRESASLVTAILTRCIRRIGTMSPVSEEVARNLVVADRQYLLLKLREVTFGNQIQATILCPWPNCGKRVDIDFSLKDIPVRESKDKGSMYTMELSPDAAFISNHGEVYREVTFRLPNGGDQEVISPIISKNEARALTMLLGRCILSIGTVKYPGDEMINRLSPMSRMEIERQMDAVAPKIDLTMGAICPECGREFGVPFDLHEFFFGELRTSRDLLYREVHYLAYHYHWSEQEIMEMPRVKRHKYIEVLADEIERLNNAVC</sequence>
<evidence type="ECO:0000313" key="3">
    <source>
        <dbReference type="Proteomes" id="UP000032309"/>
    </source>
</evidence>
<proteinExistence type="predicted"/>
<dbReference type="InterPro" id="IPR046648">
    <property type="entry name" value="DUF6760"/>
</dbReference>
<feature type="domain" description="DUF6760" evidence="1">
    <location>
        <begin position="253"/>
        <end position="299"/>
    </location>
</feature>
<dbReference type="InterPro" id="IPR024364">
    <property type="entry name" value="Baseplate_phage_T4-like"/>
</dbReference>
<dbReference type="Proteomes" id="UP000032309">
    <property type="component" value="Unassembled WGS sequence"/>
</dbReference>
<protein>
    <recommendedName>
        <fullName evidence="1">DUF6760 domain-containing protein</fullName>
    </recommendedName>
</protein>
<dbReference type="Pfam" id="PF12322">
    <property type="entry name" value="T4_baseplate"/>
    <property type="match status" value="1"/>
</dbReference>
<dbReference type="RefSeq" id="WP_052563339.1">
    <property type="nucleotide sequence ID" value="NZ_BAFN01000001.1"/>
</dbReference>
<comment type="caution">
    <text evidence="2">The sequence shown here is derived from an EMBL/GenBank/DDBJ whole genome shotgun (WGS) entry which is preliminary data.</text>
</comment>
<dbReference type="Pfam" id="PF20546">
    <property type="entry name" value="DUF6760"/>
    <property type="match status" value="1"/>
</dbReference>
<name>A0ABQ0JWZ3_9BACT</name>
<evidence type="ECO:0000259" key="1">
    <source>
        <dbReference type="Pfam" id="PF20546"/>
    </source>
</evidence>
<evidence type="ECO:0000313" key="2">
    <source>
        <dbReference type="EMBL" id="GAN33275.1"/>
    </source>
</evidence>
<dbReference type="EMBL" id="BAFN01000001">
    <property type="protein sequence ID" value="GAN33275.1"/>
    <property type="molecule type" value="Genomic_DNA"/>
</dbReference>